<evidence type="ECO:0000313" key="2">
    <source>
        <dbReference type="EMBL" id="PKY69812.1"/>
    </source>
</evidence>
<dbReference type="InterPro" id="IPR036457">
    <property type="entry name" value="PPM-type-like_dom_sf"/>
</dbReference>
<accession>A0A2I1IFC7</accession>
<comment type="caution">
    <text evidence="2">The sequence shown here is derived from an EMBL/GenBank/DDBJ whole genome shotgun (WGS) entry which is preliminary data.</text>
</comment>
<sequence length="266" mass="29033">MRTFTWTRSLKDNNQDAVGSGSRFVAVADGATPLGGSKAKADATAAFSSALVRGLERNEVRPDGLRNGISEAVEYAQRDCEVAGVTSTLTVATWDENVLRIATIGDCTTLLLTSTGWQVVIDPNYEGNEERYLGRVANSVRHGASWKDAYASINADLKQGRKARNTDRGTWIVSDSVDANKVMDHFHIVSVPRACIKACLVLSDGANAWRDPFQLVDAGDLVASSAIDLDSYWEQANQMQREDADRSRFPRLSNLDDATVARVIYS</sequence>
<dbReference type="Proteomes" id="UP000242755">
    <property type="component" value="Unassembled WGS sequence"/>
</dbReference>
<name>A0A2I1IFC7_9MICO</name>
<dbReference type="EMBL" id="PKGO01000008">
    <property type="protein sequence ID" value="PKY69812.1"/>
    <property type="molecule type" value="Genomic_DNA"/>
</dbReference>
<dbReference type="Pfam" id="PF13672">
    <property type="entry name" value="PP2C_2"/>
    <property type="match status" value="1"/>
</dbReference>
<evidence type="ECO:0000259" key="1">
    <source>
        <dbReference type="Pfam" id="PF13672"/>
    </source>
</evidence>
<dbReference type="AlphaFoldDB" id="A0A2I1IFC7"/>
<dbReference type="RefSeq" id="WP_101672754.1">
    <property type="nucleotide sequence ID" value="NZ_PKGO01000008.1"/>
</dbReference>
<proteinExistence type="predicted"/>
<evidence type="ECO:0000313" key="3">
    <source>
        <dbReference type="Proteomes" id="UP000242755"/>
    </source>
</evidence>
<dbReference type="Gene3D" id="3.60.40.10">
    <property type="entry name" value="PPM-type phosphatase domain"/>
    <property type="match status" value="1"/>
</dbReference>
<gene>
    <name evidence="2" type="ORF">CYJ40_08485</name>
</gene>
<dbReference type="InterPro" id="IPR001932">
    <property type="entry name" value="PPM-type_phosphatase-like_dom"/>
</dbReference>
<dbReference type="SUPFAM" id="SSF81606">
    <property type="entry name" value="PP2C-like"/>
    <property type="match status" value="1"/>
</dbReference>
<feature type="domain" description="PPM-type phosphatase" evidence="1">
    <location>
        <begin position="12"/>
        <end position="125"/>
    </location>
</feature>
<protein>
    <recommendedName>
        <fullName evidence="1">PPM-type phosphatase domain-containing protein</fullName>
    </recommendedName>
</protein>
<organism evidence="2 3">
    <name type="scientific">Brevibacterium ravenspurgense</name>
    <dbReference type="NCBI Taxonomy" id="479117"/>
    <lineage>
        <taxon>Bacteria</taxon>
        <taxon>Bacillati</taxon>
        <taxon>Actinomycetota</taxon>
        <taxon>Actinomycetes</taxon>
        <taxon>Micrococcales</taxon>
        <taxon>Brevibacteriaceae</taxon>
        <taxon>Brevibacterium</taxon>
    </lineage>
</organism>
<reference evidence="2 3" key="1">
    <citation type="submission" date="2017-12" db="EMBL/GenBank/DDBJ databases">
        <title>Phylogenetic diversity of female urinary microbiome.</title>
        <authorList>
            <person name="Thomas-White K."/>
            <person name="Wolfe A.J."/>
        </authorList>
    </citation>
    <scope>NUCLEOTIDE SEQUENCE [LARGE SCALE GENOMIC DNA]</scope>
    <source>
        <strain evidence="2 3">UMB0426</strain>
    </source>
</reference>